<dbReference type="InterPro" id="IPR009937">
    <property type="entry name" value="Phage_holin_3_6"/>
</dbReference>
<accession>A0ABW4PHV2</accession>
<evidence type="ECO:0000313" key="3">
    <source>
        <dbReference type="Proteomes" id="UP001597365"/>
    </source>
</evidence>
<proteinExistence type="predicted"/>
<name>A0ABW4PHV2_9ACTN</name>
<dbReference type="EMBL" id="JBHUFU010000003">
    <property type="protein sequence ID" value="MFD1829368.1"/>
    <property type="molecule type" value="Genomic_DNA"/>
</dbReference>
<keyword evidence="1" id="KW-0812">Transmembrane</keyword>
<reference evidence="3" key="1">
    <citation type="journal article" date="2019" name="Int. J. Syst. Evol. Microbiol.">
        <title>The Global Catalogue of Microorganisms (GCM) 10K type strain sequencing project: providing services to taxonomists for standard genome sequencing and annotation.</title>
        <authorList>
            <consortium name="The Broad Institute Genomics Platform"/>
            <consortium name="The Broad Institute Genome Sequencing Center for Infectious Disease"/>
            <person name="Wu L."/>
            <person name="Ma J."/>
        </authorList>
    </citation>
    <scope>NUCLEOTIDE SEQUENCE [LARGE SCALE GENOMIC DNA]</scope>
    <source>
        <strain evidence="3">CGMCC 4.7455</strain>
    </source>
</reference>
<dbReference type="Proteomes" id="UP001597365">
    <property type="component" value="Unassembled WGS sequence"/>
</dbReference>
<evidence type="ECO:0000256" key="1">
    <source>
        <dbReference type="SAM" id="Phobius"/>
    </source>
</evidence>
<feature type="transmembrane region" description="Helical" evidence="1">
    <location>
        <begin position="80"/>
        <end position="99"/>
    </location>
</feature>
<feature type="transmembrane region" description="Helical" evidence="1">
    <location>
        <begin position="47"/>
        <end position="68"/>
    </location>
</feature>
<organism evidence="2 3">
    <name type="scientific">Streptomyces desertarenae</name>
    <dbReference type="NCBI Taxonomy" id="2666184"/>
    <lineage>
        <taxon>Bacteria</taxon>
        <taxon>Bacillati</taxon>
        <taxon>Actinomycetota</taxon>
        <taxon>Actinomycetes</taxon>
        <taxon>Kitasatosporales</taxon>
        <taxon>Streptomycetaceae</taxon>
        <taxon>Streptomyces</taxon>
    </lineage>
</organism>
<keyword evidence="1" id="KW-0472">Membrane</keyword>
<protein>
    <submittedName>
        <fullName evidence="2">Phage holin family protein</fullName>
    </submittedName>
</protein>
<keyword evidence="1" id="KW-1133">Transmembrane helix</keyword>
<dbReference type="RefSeq" id="WP_380897840.1">
    <property type="nucleotide sequence ID" value="NZ_JBHUFU010000003.1"/>
</dbReference>
<dbReference type="Pfam" id="PF07332">
    <property type="entry name" value="Phage_holin_3_6"/>
    <property type="match status" value="1"/>
</dbReference>
<gene>
    <name evidence="2" type="ORF">ACFSJS_06795</name>
</gene>
<keyword evidence="3" id="KW-1185">Reference proteome</keyword>
<comment type="caution">
    <text evidence="2">The sequence shown here is derived from an EMBL/GenBank/DDBJ whole genome shotgun (WGS) entry which is preliminary data.</text>
</comment>
<sequence length="117" mass="11522">MASGRSGEQIAEAVEQVAHEASELLRDRLRGAGDGLRAAARRTGAGGALLGAAGVCGLLAVGTAHRAALSALESALPRPQAAAVLCLTYAVGAGTLARAGRERLRSAGRAAGAARPA</sequence>
<evidence type="ECO:0000313" key="2">
    <source>
        <dbReference type="EMBL" id="MFD1829368.1"/>
    </source>
</evidence>